<keyword evidence="2" id="KW-1185">Reference proteome</keyword>
<dbReference type="EMBL" id="JAOQKE010000035">
    <property type="protein sequence ID" value="MCU6726688.1"/>
    <property type="molecule type" value="Genomic_DNA"/>
</dbReference>
<gene>
    <name evidence="1" type="ORF">OCV47_15430</name>
</gene>
<sequence>MKITYINHSGFLIETKDCYYIFDYYKGELPPLDKKKEVIVFCSHFHKDHFNPVIFEILDDMGMTYQAVLAKDIRKRKHLSDMKIIYVYHDQTYNLDNGTQVDTLQSNDSGVAFIVKTKEGIVYHAGDLNDWYWDGESKADNQRLTSAYRAEIRKIKDMHFDAAFVPLDPRQGDHYADGILYFLKNVDCNVIFPMHYWNDANVIKRFITEYPQYKLRIKNTECTKGEEFFF</sequence>
<organism evidence="1 2">
    <name type="scientific">Muricoprocola aceti</name>
    <dbReference type="NCBI Taxonomy" id="2981772"/>
    <lineage>
        <taxon>Bacteria</taxon>
        <taxon>Bacillati</taxon>
        <taxon>Bacillota</taxon>
        <taxon>Clostridia</taxon>
        <taxon>Lachnospirales</taxon>
        <taxon>Lachnospiraceae</taxon>
        <taxon>Muricoprocola</taxon>
    </lineage>
</organism>
<dbReference type="SUPFAM" id="SSF56281">
    <property type="entry name" value="Metallo-hydrolase/oxidoreductase"/>
    <property type="match status" value="1"/>
</dbReference>
<evidence type="ECO:0000313" key="1">
    <source>
        <dbReference type="EMBL" id="MCU6726688.1"/>
    </source>
</evidence>
<dbReference type="PANTHER" id="PTHR42967">
    <property type="entry name" value="METAL DEPENDENT HYDROLASE"/>
    <property type="match status" value="1"/>
</dbReference>
<evidence type="ECO:0000313" key="2">
    <source>
        <dbReference type="Proteomes" id="UP001652338"/>
    </source>
</evidence>
<reference evidence="1 2" key="1">
    <citation type="journal article" date="2021" name="ISME Commun">
        <title>Automated analysis of genomic sequences facilitates high-throughput and comprehensive description of bacteria.</title>
        <authorList>
            <person name="Hitch T.C.A."/>
        </authorList>
    </citation>
    <scope>NUCLEOTIDE SEQUENCE [LARGE SCALE GENOMIC DNA]</scope>
    <source>
        <strain evidence="1 2">Sanger_29</strain>
    </source>
</reference>
<dbReference type="RefSeq" id="WP_117449502.1">
    <property type="nucleotide sequence ID" value="NZ_JAOQKE010000035.1"/>
</dbReference>
<dbReference type="Proteomes" id="UP001652338">
    <property type="component" value="Unassembled WGS sequence"/>
</dbReference>
<protein>
    <submittedName>
        <fullName evidence="1">MBL fold metallo-hydrolase</fullName>
    </submittedName>
</protein>
<dbReference type="Pfam" id="PF13483">
    <property type="entry name" value="Lactamase_B_3"/>
    <property type="match status" value="1"/>
</dbReference>
<comment type="caution">
    <text evidence="1">The sequence shown here is derived from an EMBL/GenBank/DDBJ whole genome shotgun (WGS) entry which is preliminary data.</text>
</comment>
<proteinExistence type="predicted"/>
<dbReference type="PANTHER" id="PTHR42967:SF1">
    <property type="entry name" value="MBL FOLD METALLO-HYDROLASE"/>
    <property type="match status" value="1"/>
</dbReference>
<name>A0ABT2SQ92_9FIRM</name>
<dbReference type="Gene3D" id="3.60.15.10">
    <property type="entry name" value="Ribonuclease Z/Hydroxyacylglutathione hydrolase-like"/>
    <property type="match status" value="1"/>
</dbReference>
<dbReference type="InterPro" id="IPR036866">
    <property type="entry name" value="RibonucZ/Hydroxyglut_hydro"/>
</dbReference>
<accession>A0ABT2SQ92</accession>